<organism evidence="1 2">
    <name type="scientific">Camelus dromedarius</name>
    <name type="common">Dromedary</name>
    <name type="synonym">Arabian camel</name>
    <dbReference type="NCBI Taxonomy" id="9838"/>
    <lineage>
        <taxon>Eukaryota</taxon>
        <taxon>Metazoa</taxon>
        <taxon>Chordata</taxon>
        <taxon>Craniata</taxon>
        <taxon>Vertebrata</taxon>
        <taxon>Euteleostomi</taxon>
        <taxon>Mammalia</taxon>
        <taxon>Eutheria</taxon>
        <taxon>Laurasiatheria</taxon>
        <taxon>Artiodactyla</taxon>
        <taxon>Tylopoda</taxon>
        <taxon>Camelidae</taxon>
        <taxon>Camelus</taxon>
    </lineage>
</organism>
<name>A0A5N4E2E7_CAMDR</name>
<comment type="caution">
    <text evidence="1">The sequence shown here is derived from an EMBL/GenBank/DDBJ whole genome shotgun (WGS) entry which is preliminary data.</text>
</comment>
<dbReference type="Proteomes" id="UP000299084">
    <property type="component" value="Unassembled WGS sequence"/>
</dbReference>
<keyword evidence="2" id="KW-1185">Reference proteome</keyword>
<dbReference type="AlphaFoldDB" id="A0A5N4E2E7"/>
<accession>A0A5N4E2E7</accession>
<evidence type="ECO:0000313" key="2">
    <source>
        <dbReference type="Proteomes" id="UP000299084"/>
    </source>
</evidence>
<gene>
    <name evidence="1" type="ORF">Cadr_000006000</name>
</gene>
<dbReference type="EMBL" id="JWIN03000006">
    <property type="protein sequence ID" value="KAB1277648.1"/>
    <property type="molecule type" value="Genomic_DNA"/>
</dbReference>
<evidence type="ECO:0000313" key="1">
    <source>
        <dbReference type="EMBL" id="KAB1277648.1"/>
    </source>
</evidence>
<sequence>MGWLGVGHGEGSLRETWDWEGVEGMQPALRERRGMGGRQKPRPSGAFSEACLHSRAPAGRHGWWLALLCLPADGISLRPLLEMQPRESHVGLSCVFHLRVGGACRWSRRTRMQLEWAERWGGRHHVVGCGVVHSHLEMLKNPAALSLNLGAAPPWLAHRCGRAGEQGPATVYERSVSIRARWAVKDVGKVNFLMEMMVLSHIRRCWVGPWRVAVGTRLSDPVYQRPLLGTWDWSYSRAPSPVRFLLRCRWLPFTEWEPSPGLLFFCTSCSYCQCKVCKCAFPLWTWDLTWSLGWGQSWADRVGMQPEGPPLGMSWAGGPSWGAQKQ</sequence>
<protein>
    <submittedName>
        <fullName evidence="1">Uncharacterized protein</fullName>
    </submittedName>
</protein>
<proteinExistence type="predicted"/>
<reference evidence="1 2" key="1">
    <citation type="journal article" date="2019" name="Mol. Ecol. Resour.">
        <title>Improving Illumina assemblies with Hi-C and long reads: an example with the North African dromedary.</title>
        <authorList>
            <person name="Elbers J.P."/>
            <person name="Rogers M.F."/>
            <person name="Perelman P.L."/>
            <person name="Proskuryakova A.A."/>
            <person name="Serdyukova N.A."/>
            <person name="Johnson W.E."/>
            <person name="Horin P."/>
            <person name="Corander J."/>
            <person name="Murphy D."/>
            <person name="Burger P.A."/>
        </authorList>
    </citation>
    <scope>NUCLEOTIDE SEQUENCE [LARGE SCALE GENOMIC DNA]</scope>
    <source>
        <strain evidence="1">Drom800</strain>
        <tissue evidence="1">Blood</tissue>
    </source>
</reference>